<proteinExistence type="evidence at transcript level"/>
<organism evidence="1">
    <name type="scientific">Zea mays</name>
    <name type="common">Maize</name>
    <dbReference type="NCBI Taxonomy" id="4577"/>
    <lineage>
        <taxon>Eukaryota</taxon>
        <taxon>Viridiplantae</taxon>
        <taxon>Streptophyta</taxon>
        <taxon>Embryophyta</taxon>
        <taxon>Tracheophyta</taxon>
        <taxon>Spermatophyta</taxon>
        <taxon>Magnoliopsida</taxon>
        <taxon>Liliopsida</taxon>
        <taxon>Poales</taxon>
        <taxon>Poaceae</taxon>
        <taxon>PACMAD clade</taxon>
        <taxon>Panicoideae</taxon>
        <taxon>Andropogonodae</taxon>
        <taxon>Andropogoneae</taxon>
        <taxon>Tripsacinae</taxon>
        <taxon>Zea</taxon>
    </lineage>
</organism>
<evidence type="ECO:0000313" key="1">
    <source>
        <dbReference type="EMBL" id="ACG24130.1"/>
    </source>
</evidence>
<protein>
    <submittedName>
        <fullName evidence="1">Uncharacterized protein</fullName>
    </submittedName>
</protein>
<dbReference type="EMBL" id="EU952012">
    <property type="protein sequence ID" value="ACG24130.1"/>
    <property type="molecule type" value="mRNA"/>
</dbReference>
<accession>B6SGZ7</accession>
<sequence>MAAVMPCAHVTSAIRPLLRRSCWHVWSLHPALPRSRFVSELRGIDDQALVTK</sequence>
<name>B6SGZ7_MAIZE</name>
<reference evidence="1" key="1">
    <citation type="journal article" date="2009" name="Plant Mol. Biol.">
        <title>Insights into corn genes derived from large-scale cDNA sequencing.</title>
        <authorList>
            <person name="Alexandrov N.N."/>
            <person name="Brover V.V."/>
            <person name="Freidin S."/>
            <person name="Troukhan M.E."/>
            <person name="Tatarinova T.V."/>
            <person name="Zhang H."/>
            <person name="Swaller T.J."/>
            <person name="Lu Y.P."/>
            <person name="Bouck J."/>
            <person name="Flavell R.B."/>
            <person name="Feldmann K.A."/>
        </authorList>
    </citation>
    <scope>NUCLEOTIDE SEQUENCE</scope>
</reference>
<dbReference type="AlphaFoldDB" id="B6SGZ7"/>